<dbReference type="PROSITE" id="PS51892">
    <property type="entry name" value="SUBTILASE"/>
    <property type="match status" value="1"/>
</dbReference>
<dbReference type="CDD" id="cd02120">
    <property type="entry name" value="PA_subtilisin_like"/>
    <property type="match status" value="1"/>
</dbReference>
<evidence type="ECO:0000256" key="10">
    <source>
        <dbReference type="RuleBase" id="RU003355"/>
    </source>
</evidence>
<organism evidence="16 17">
    <name type="scientific">Oryza sativa subsp. japonica</name>
    <name type="common">Rice</name>
    <dbReference type="NCBI Taxonomy" id="39947"/>
    <lineage>
        <taxon>Eukaryota</taxon>
        <taxon>Viridiplantae</taxon>
        <taxon>Streptophyta</taxon>
        <taxon>Embryophyta</taxon>
        <taxon>Tracheophyta</taxon>
        <taxon>Spermatophyta</taxon>
        <taxon>Magnoliopsida</taxon>
        <taxon>Liliopsida</taxon>
        <taxon>Poales</taxon>
        <taxon>Poaceae</taxon>
        <taxon>BOP clade</taxon>
        <taxon>Oryzoideae</taxon>
        <taxon>Oryzeae</taxon>
        <taxon>Oryzinae</taxon>
        <taxon>Oryza</taxon>
        <taxon>Oryza sativa</taxon>
    </lineage>
</organism>
<dbReference type="Gene3D" id="3.40.50.200">
    <property type="entry name" value="Peptidase S8/S53 domain"/>
    <property type="match status" value="1"/>
</dbReference>
<dbReference type="SUPFAM" id="SSF52743">
    <property type="entry name" value="Subtilisin-like"/>
    <property type="match status" value="1"/>
</dbReference>
<dbReference type="OMA" id="IHETESQ"/>
<feature type="compositionally biased region" description="Basic and acidic residues" evidence="11">
    <location>
        <begin position="234"/>
        <end position="250"/>
    </location>
</feature>
<dbReference type="OrthoDB" id="206201at2759"/>
<reference evidence="16" key="3">
    <citation type="journal article" date="2006" name="Nucleic Acids Res.">
        <title>The Rice Annotation Project Database (RAP-DB): hub for Oryza sativa ssp. japonica genome information.</title>
        <authorList>
            <person name="Ohyanagi H."/>
            <person name="Tanaka T."/>
            <person name="Sakai H."/>
            <person name="Shigemoto Y."/>
            <person name="Yamaguchi K."/>
            <person name="Habara T."/>
            <person name="Fujii Y."/>
            <person name="Antonio B.A."/>
            <person name="Nagamura Y."/>
            <person name="Imanishi T."/>
            <person name="Ikeo K."/>
            <person name="Itoh T."/>
            <person name="Gojobori T."/>
            <person name="Sasaki T."/>
        </authorList>
    </citation>
    <scope>NUCLEOTIDE SEQUENCE</scope>
</reference>
<evidence type="ECO:0000256" key="2">
    <source>
        <dbReference type="ARBA" id="ARBA00011073"/>
    </source>
</evidence>
<dbReference type="Proteomes" id="UP000000763">
    <property type="component" value="Chromosome 2"/>
</dbReference>
<evidence type="ECO:0000259" key="13">
    <source>
        <dbReference type="Pfam" id="PF05922"/>
    </source>
</evidence>
<dbReference type="Gene3D" id="2.60.40.2310">
    <property type="match status" value="1"/>
</dbReference>
<dbReference type="GO" id="GO:0006508">
    <property type="term" value="P:proteolysis"/>
    <property type="evidence" value="ECO:0007669"/>
    <property type="project" value="UniProtKB-KW"/>
</dbReference>
<comment type="similarity">
    <text evidence="2 9 10">Belongs to the peptidase S8 family.</text>
</comment>
<keyword evidence="3 9" id="KW-0645">Protease</keyword>
<feature type="domain" description="Subtilisin-like protease fibronectin type-III" evidence="14">
    <location>
        <begin position="689"/>
        <end position="786"/>
    </location>
</feature>
<proteinExistence type="inferred from homology"/>
<dbReference type="InterPro" id="IPR041469">
    <property type="entry name" value="Subtilisin-like_FN3"/>
</dbReference>
<evidence type="ECO:0000256" key="3">
    <source>
        <dbReference type="ARBA" id="ARBA00022670"/>
    </source>
</evidence>
<evidence type="ECO:0000259" key="14">
    <source>
        <dbReference type="Pfam" id="PF17766"/>
    </source>
</evidence>
<evidence type="ECO:0000256" key="11">
    <source>
        <dbReference type="SAM" id="MobiDB-lite"/>
    </source>
</evidence>
<reference evidence="17" key="6">
    <citation type="journal article" date="2008" name="Nucleic Acids Res.">
        <title>The rice annotation project database (RAP-DB): 2008 update.</title>
        <authorList>
            <consortium name="The rice annotation project (RAP)"/>
        </authorList>
    </citation>
    <scope>GENOME REANNOTATION</scope>
    <source>
        <strain evidence="17">cv. Nipponbare</strain>
    </source>
</reference>
<evidence type="ECO:0000256" key="9">
    <source>
        <dbReference type="PROSITE-ProRule" id="PRU01240"/>
    </source>
</evidence>
<evidence type="ECO:0000256" key="7">
    <source>
        <dbReference type="ARBA" id="ARBA00023180"/>
    </source>
</evidence>
<accession>Q0DX21</accession>
<reference evidence="16" key="4">
    <citation type="journal article" date="2007" name="Genome Res.">
        <title>Curated Genome Annotation of Oryza sativa ssp. japonica and Comparative Genome Analysis with Arabidopsis thaliana.</title>
        <authorList>
            <consortium name="The Rice Annotation Project (RAP)"/>
            <person name="Itoh T."/>
            <person name="Tanaka T."/>
            <person name="Barrero R.A."/>
            <person name="Yamasaki C."/>
            <person name="Fujii Y."/>
            <person name="Hilton P.B."/>
            <person name="Antonio B.A."/>
            <person name="Aono H."/>
            <person name="Apweiler R."/>
            <person name="Bruskiewich R."/>
            <person name="Bureau T."/>
            <person name="Burr F."/>
            <person name="Costa de Oliveira A."/>
            <person name="Fuks G."/>
            <person name="Habara T."/>
            <person name="Haberer G."/>
            <person name="Han B."/>
            <person name="Harada E."/>
            <person name="Hiraki A.T."/>
            <person name="Hirochika H."/>
            <person name="Hoen D."/>
            <person name="Hokari H."/>
            <person name="Hosokawa S."/>
            <person name="Hsing Y."/>
            <person name="Ikawa H."/>
            <person name="Ikeo K."/>
            <person name="Imanishi T."/>
            <person name="Ito Y."/>
            <person name="Jaiswal P."/>
            <person name="Kanno M."/>
            <person name="Kawahara Y."/>
            <person name="Kawamura T."/>
            <person name="Kawashima H."/>
            <person name="Khurana J.P."/>
            <person name="Kikuchi S."/>
            <person name="Komatsu S."/>
            <person name="Koyanagi K.O."/>
            <person name="Kubooka H."/>
            <person name="Lieberherr D."/>
            <person name="Lin Y.C."/>
            <person name="Lonsdale D."/>
            <person name="Matsumoto T."/>
            <person name="Matsuya A."/>
            <person name="McCombie W.R."/>
            <person name="Messing J."/>
            <person name="Miyao A."/>
            <person name="Mulder N."/>
            <person name="Nagamura Y."/>
            <person name="Nam J."/>
            <person name="Namiki N."/>
            <person name="Numa H."/>
            <person name="Nurimoto S."/>
            <person name="O'donovan C."/>
            <person name="Ohyanagi H."/>
            <person name="Okido T."/>
            <person name="Oota S."/>
            <person name="Osato N."/>
            <person name="Palmer L.E."/>
            <person name="Quetier F."/>
            <person name="Raghuvanshi S."/>
            <person name="Saichi N."/>
            <person name="Sakai H."/>
            <person name="Sakai Y."/>
            <person name="Sakata K."/>
            <person name="Sakurai T."/>
            <person name="Sato F."/>
            <person name="Sato Y."/>
            <person name="Schoof H."/>
            <person name="Seki M."/>
            <person name="Shibata M."/>
            <person name="Shimizu Y."/>
            <person name="Shinozaki K."/>
            <person name="Shinso Y."/>
            <person name="Singh N.K."/>
            <person name="Smith-White B."/>
            <person name="Takeda J."/>
            <person name="Tanino M."/>
            <person name="Tatusova T."/>
            <person name="Thongjuea S."/>
            <person name="Todokoro F."/>
            <person name="Tsugane M."/>
            <person name="Tyagi A.K."/>
            <person name="Vanavichit A."/>
            <person name="Wang A."/>
            <person name="Wing R.A."/>
            <person name="Yamaguchi K."/>
            <person name="Yamamoto M."/>
            <person name="Yamamoto N."/>
            <person name="Yu Y."/>
            <person name="Zhang H."/>
            <person name="Zhao Q."/>
            <person name="Higo K."/>
            <person name="Burr B."/>
            <person name="Gojobori T."/>
            <person name="Sasaki T."/>
        </authorList>
    </citation>
    <scope>NUCLEOTIDE SEQUENCE</scope>
</reference>
<dbReference type="PRINTS" id="PR00723">
    <property type="entry name" value="SUBTILISIN"/>
</dbReference>
<dbReference type="Gene3D" id="3.50.30.30">
    <property type="match status" value="1"/>
</dbReference>
<reference evidence="16" key="7">
    <citation type="submission" date="2012-08" db="EMBL/GenBank/DDBJ databases">
        <title>Oryza sativa nipponbare(GA3) genomic DNA, chromosome 2.</title>
        <authorList>
            <consortium name="IRGSP(International Rice Genome Sequencing Project)"/>
        </authorList>
    </citation>
    <scope>NUCLEOTIDE SEQUENCE</scope>
</reference>
<keyword evidence="5 9" id="KW-0378">Hydrolase</keyword>
<reference evidence="15" key="1">
    <citation type="submission" date="2002-03" db="EMBL/GenBank/DDBJ databases">
        <title>Oryza sativa nipponbare(GA3) genomic DNA, chromosome 2, BAC clone:OJ1293_A01.</title>
        <authorList>
            <person name="Sasaki T."/>
            <person name="Matsumoto T."/>
            <person name="Yamamoto K."/>
        </authorList>
    </citation>
    <scope>NUCLEOTIDE SEQUENCE</scope>
</reference>
<feature type="domain" description="Inhibitor I9" evidence="13">
    <location>
        <begin position="51"/>
        <end position="138"/>
    </location>
</feature>
<evidence type="ECO:0000313" key="17">
    <source>
        <dbReference type="Proteomes" id="UP000000763"/>
    </source>
</evidence>
<dbReference type="FunFam" id="3.50.30.30:FF:000005">
    <property type="entry name" value="subtilisin-like protease SBT1.5"/>
    <property type="match status" value="1"/>
</dbReference>
<dbReference type="FunFam" id="3.40.50.200:FF:000006">
    <property type="entry name" value="Subtilisin-like protease SBT1.5"/>
    <property type="match status" value="1"/>
</dbReference>
<dbReference type="EMBL" id="AP008208">
    <property type="protein sequence ID" value="BAF10217.1"/>
    <property type="molecule type" value="Genomic_DNA"/>
</dbReference>
<dbReference type="PROSITE" id="PS00136">
    <property type="entry name" value="SUBTILASE_ASP"/>
    <property type="match status" value="1"/>
</dbReference>
<dbReference type="AlphaFoldDB" id="Q0DX21"/>
<evidence type="ECO:0000256" key="6">
    <source>
        <dbReference type="ARBA" id="ARBA00022825"/>
    </source>
</evidence>
<feature type="active site" description="Charge relay system" evidence="8 9">
    <location>
        <position position="172"/>
    </location>
</feature>
<keyword evidence="7" id="KW-0325">Glycoprotein</keyword>
<reference evidence="16" key="5">
    <citation type="journal article" date="2008" name="Nucleic Acids Res.">
        <title>The Rice Annotation Project Database (RAP-DB): 2008 update.</title>
        <authorList>
            <consortium name="The Rice Annotation Project (RAP)"/>
            <person name="Tanaka T."/>
            <person name="Antonio B.A."/>
            <person name="Kikuchi S."/>
            <person name="Matsumoto T."/>
            <person name="Nagamura Y."/>
            <person name="Numa H."/>
            <person name="Sakai H."/>
            <person name="Wu J."/>
            <person name="Itoh T."/>
            <person name="Sasaki T."/>
            <person name="Aono R."/>
            <person name="Fujii Y."/>
            <person name="Habara T."/>
            <person name="Harada E."/>
            <person name="Kanno M."/>
            <person name="Kawahara Y."/>
            <person name="Kawashima H."/>
            <person name="Kubooka H."/>
            <person name="Matsuya A."/>
            <person name="Nakaoka H."/>
            <person name="Saichi N."/>
            <person name="Sanbonmatsu R."/>
            <person name="Sato Y."/>
            <person name="Shinso Y."/>
            <person name="Suzuki M."/>
            <person name="Takeda J."/>
            <person name="Tanino M."/>
            <person name="Todokoro F."/>
            <person name="Yamaguchi K."/>
            <person name="Yamamoto N."/>
            <person name="Yamasaki C."/>
            <person name="Imanishi T."/>
            <person name="Okido T."/>
            <person name="Tada M."/>
            <person name="Ikeo K."/>
            <person name="Tateno Y."/>
            <person name="Gojobori T."/>
            <person name="Lin Y.C."/>
            <person name="Wei F.J."/>
            <person name="Hsing Y.I."/>
            <person name="Zhao Q."/>
            <person name="Han B."/>
            <person name="Kramer M.R."/>
            <person name="McCombie R.W."/>
            <person name="Lonsdale D."/>
            <person name="O'Donovan C.C."/>
            <person name="Whitfield E.J."/>
            <person name="Apweiler R."/>
            <person name="Koyanagi K.O."/>
            <person name="Khurana J.P."/>
            <person name="Raghuvanshi S."/>
            <person name="Singh N.K."/>
            <person name="Tyagi A.K."/>
            <person name="Haberer G."/>
            <person name="Fujisawa M."/>
            <person name="Hosokawa S."/>
            <person name="Ito Y."/>
            <person name="Ikawa H."/>
            <person name="Shibata M."/>
            <person name="Yamamoto M."/>
            <person name="Bruskiewich R.M."/>
            <person name="Hoen D.R."/>
            <person name="Bureau TE."/>
            <person name="Namiki N."/>
            <person name="Ohyanagi H."/>
            <person name="Sakai Y."/>
            <person name="Nobushima S."/>
            <person name="Sakata K."/>
            <person name="Barrero R.A."/>
            <person name="Sato Y."/>
            <person name="Souvorov A."/>
            <person name="Smith-White B."/>
            <person name="Tatusova T."/>
            <person name="An S."/>
            <person name="An G."/>
            <person name="OOta S."/>
            <person name="Fuks G."/>
            <person name="Messing J."/>
            <person name="Christie K.R."/>
            <person name="Lieberherr D."/>
            <person name="Kim H."/>
            <person name="Zuccolo A."/>
            <person name="Wing R.A."/>
            <person name="Nobuta K."/>
            <person name="Green P.J."/>
            <person name="Lu C."/>
            <person name="Meyers BC."/>
            <person name="Chaparro C."/>
            <person name="Piegu B."/>
            <person name="Panaud O."/>
            <person name="Echeverria M."/>
        </authorList>
    </citation>
    <scope>NUCLEOTIDE SEQUENCE</scope>
</reference>
<dbReference type="Pfam" id="PF05922">
    <property type="entry name" value="Inhibitor_I9"/>
    <property type="match status" value="1"/>
</dbReference>
<dbReference type="Gramene" id="Os02t0780200-01">
    <property type="protein sequence ID" value="Os02t0780200-01"/>
    <property type="gene ID" value="Os02g0780200"/>
</dbReference>
<evidence type="ECO:0000313" key="15">
    <source>
        <dbReference type="EMBL" id="BAD19528.1"/>
    </source>
</evidence>
<dbReference type="CDD" id="cd04852">
    <property type="entry name" value="Peptidases_S8_3"/>
    <property type="match status" value="1"/>
</dbReference>
<dbReference type="InterPro" id="IPR000209">
    <property type="entry name" value="Peptidase_S8/S53_dom"/>
</dbReference>
<dbReference type="InterPro" id="IPR015500">
    <property type="entry name" value="Peptidase_S8_subtilisin-rel"/>
</dbReference>
<keyword evidence="6 9" id="KW-0720">Serine protease</keyword>
<feature type="active site" description="Charge relay system" evidence="8 9">
    <location>
        <position position="249"/>
    </location>
</feature>
<feature type="domain" description="Peptidase S8/S53" evidence="12">
    <location>
        <begin position="163"/>
        <end position="611"/>
    </location>
</feature>
<name>Q0DX21_ORYSJ</name>
<dbReference type="SMR" id="Q0DX21"/>
<evidence type="ECO:0000256" key="4">
    <source>
        <dbReference type="ARBA" id="ARBA00022729"/>
    </source>
</evidence>
<feature type="region of interest" description="Disordered" evidence="11">
    <location>
        <begin position="234"/>
        <end position="255"/>
    </location>
</feature>
<dbReference type="InterPro" id="IPR010259">
    <property type="entry name" value="S8pro/Inhibitor_I9"/>
</dbReference>
<protein>
    <submittedName>
        <fullName evidence="16">Os02g0780200 protein</fullName>
    </submittedName>
    <submittedName>
        <fullName evidence="15">Subtilisin-like proteinase</fullName>
    </submittedName>
</protein>
<dbReference type="InterPro" id="IPR037045">
    <property type="entry name" value="S8pro/Inhibitor_I9_sf"/>
</dbReference>
<evidence type="ECO:0000256" key="5">
    <source>
        <dbReference type="ARBA" id="ARBA00022801"/>
    </source>
</evidence>
<feature type="active site" description="Charge relay system" evidence="8 9">
    <location>
        <position position="574"/>
    </location>
</feature>
<dbReference type="InterPro" id="IPR045051">
    <property type="entry name" value="SBT"/>
</dbReference>
<gene>
    <name evidence="16" type="ordered locus">Os02g0780200</name>
    <name evidence="15" type="ORF">OJ1293_A01.34</name>
</gene>
<reference evidence="16 17" key="2">
    <citation type="journal article" date="2005" name="Nature">
        <title>The map-based sequence of the rice genome.</title>
        <authorList>
            <consortium name="International rice genome sequencing project (IRGSP)"/>
            <person name="Matsumoto T."/>
            <person name="Wu J."/>
            <person name="Kanamori H."/>
            <person name="Katayose Y."/>
            <person name="Fujisawa M."/>
            <person name="Namiki N."/>
            <person name="Mizuno H."/>
            <person name="Yamamoto K."/>
            <person name="Antonio B.A."/>
            <person name="Baba T."/>
            <person name="Sakata K."/>
            <person name="Nagamura Y."/>
            <person name="Aoki H."/>
            <person name="Arikawa K."/>
            <person name="Arita K."/>
            <person name="Bito T."/>
            <person name="Chiden Y."/>
            <person name="Fujitsuka N."/>
            <person name="Fukunaka R."/>
            <person name="Hamada M."/>
            <person name="Harada C."/>
            <person name="Hayashi A."/>
            <person name="Hijishita S."/>
            <person name="Honda M."/>
            <person name="Hosokawa S."/>
            <person name="Ichikawa Y."/>
            <person name="Idonuma A."/>
            <person name="Iijima M."/>
            <person name="Ikeda M."/>
            <person name="Ikeno M."/>
            <person name="Ito K."/>
            <person name="Ito S."/>
            <person name="Ito T."/>
            <person name="Ito Y."/>
            <person name="Ito Y."/>
            <person name="Iwabuchi A."/>
            <person name="Kamiya K."/>
            <person name="Karasawa W."/>
            <person name="Kurita K."/>
            <person name="Katagiri S."/>
            <person name="Kikuta A."/>
            <person name="Kobayashi H."/>
            <person name="Kobayashi N."/>
            <person name="Machita K."/>
            <person name="Maehara T."/>
            <person name="Masukawa M."/>
            <person name="Mizubayashi T."/>
            <person name="Mukai Y."/>
            <person name="Nagasaki H."/>
            <person name="Nagata Y."/>
            <person name="Naito S."/>
            <person name="Nakashima M."/>
            <person name="Nakama Y."/>
            <person name="Nakamichi Y."/>
            <person name="Nakamura M."/>
            <person name="Meguro A."/>
            <person name="Negishi M."/>
            <person name="Ohta I."/>
            <person name="Ohta T."/>
            <person name="Okamoto M."/>
            <person name="Ono N."/>
            <person name="Saji S."/>
            <person name="Sakaguchi M."/>
            <person name="Sakai K."/>
            <person name="Shibata M."/>
            <person name="Shimokawa T."/>
            <person name="Song J."/>
            <person name="Takazaki Y."/>
            <person name="Terasawa K."/>
            <person name="Tsugane M."/>
            <person name="Tsuji K."/>
            <person name="Ueda S."/>
            <person name="Waki K."/>
            <person name="Yamagata H."/>
            <person name="Yamamoto M."/>
            <person name="Yamamoto S."/>
            <person name="Yamane H."/>
            <person name="Yoshiki S."/>
            <person name="Yoshihara R."/>
            <person name="Yukawa K."/>
            <person name="Zhong H."/>
            <person name="Yano M."/>
            <person name="Yuan Q."/>
            <person name="Ouyang S."/>
            <person name="Liu J."/>
            <person name="Jones K.M."/>
            <person name="Gansberger K."/>
            <person name="Moffat K."/>
            <person name="Hill J."/>
            <person name="Bera J."/>
            <person name="Fadrosh D."/>
            <person name="Jin S."/>
            <person name="Johri S."/>
            <person name="Kim M."/>
            <person name="Overton L."/>
            <person name="Reardon M."/>
            <person name="Tsitrin T."/>
            <person name="Vuong H."/>
            <person name="Weaver B."/>
            <person name="Ciecko A."/>
            <person name="Tallon L."/>
            <person name="Jackson J."/>
            <person name="Pai G."/>
            <person name="Aken S.V."/>
            <person name="Utterback T."/>
            <person name="Reidmuller S."/>
            <person name="Feldblyum T."/>
            <person name="Hsiao J."/>
            <person name="Zismann V."/>
            <person name="Iobst S."/>
            <person name="de Vazeille A.R."/>
            <person name="Buell C.R."/>
            <person name="Ying K."/>
            <person name="Li Y."/>
            <person name="Lu T."/>
            <person name="Huang Y."/>
            <person name="Zhao Q."/>
            <person name="Feng Q."/>
            <person name="Zhang L."/>
            <person name="Zhu J."/>
            <person name="Weng Q."/>
            <person name="Mu J."/>
            <person name="Lu Y."/>
            <person name="Fan D."/>
            <person name="Liu Y."/>
            <person name="Guan J."/>
            <person name="Zhang Y."/>
            <person name="Yu S."/>
            <person name="Liu X."/>
            <person name="Zhang Y."/>
            <person name="Hong G."/>
            <person name="Han B."/>
            <person name="Choisne N."/>
            <person name="Demange N."/>
            <person name="Orjeda G."/>
            <person name="Samain S."/>
            <person name="Cattolico L."/>
            <person name="Pelletier E."/>
            <person name="Couloux A."/>
            <person name="Segurens B."/>
            <person name="Wincker P."/>
            <person name="D'Hont A."/>
            <person name="Scarpelli C."/>
            <person name="Weissenbach J."/>
            <person name="Salanoubat M."/>
            <person name="Quetier F."/>
            <person name="Yu Y."/>
            <person name="Kim H.R."/>
            <person name="Rambo T."/>
            <person name="Currie J."/>
            <person name="Collura K."/>
            <person name="Luo M."/>
            <person name="Yang T."/>
            <person name="Ammiraju J.S.S."/>
            <person name="Engler F."/>
            <person name="Soderlund C."/>
            <person name="Wing R.A."/>
            <person name="Palmer L.E."/>
            <person name="de la Bastide M."/>
            <person name="Spiegel L."/>
            <person name="Nascimento L."/>
            <person name="Zutavern T."/>
            <person name="O'Shaughnessy A."/>
            <person name="Dike S."/>
            <person name="Dedhia N."/>
            <person name="Preston R."/>
            <person name="Balija V."/>
            <person name="McCombie W.R."/>
            <person name="Chow T."/>
            <person name="Chen H."/>
            <person name="Chung M."/>
            <person name="Chen C."/>
            <person name="Shaw J."/>
            <person name="Wu H."/>
            <person name="Hsiao K."/>
            <person name="Chao Y."/>
            <person name="Chu M."/>
            <person name="Cheng C."/>
            <person name="Hour A."/>
            <person name="Lee P."/>
            <person name="Lin S."/>
            <person name="Lin Y."/>
            <person name="Liou J."/>
            <person name="Liu S."/>
            <person name="Hsing Y."/>
            <person name="Raghuvanshi S."/>
            <person name="Mohanty A."/>
            <person name="Bharti A.K."/>
            <person name="Gaur A."/>
            <person name="Gupta V."/>
            <person name="Kumar D."/>
            <person name="Ravi V."/>
            <person name="Vij S."/>
            <person name="Kapur A."/>
            <person name="Khurana P."/>
            <person name="Khurana P."/>
            <person name="Khurana J.P."/>
            <person name="Tyagi A.K."/>
            <person name="Gaikwad K."/>
            <person name="Singh A."/>
            <person name="Dalal V."/>
            <person name="Srivastava S."/>
            <person name="Dixit A."/>
            <person name="Pal A.K."/>
            <person name="Ghazi I.A."/>
            <person name="Yadav M."/>
            <person name="Pandit A."/>
            <person name="Bhargava A."/>
            <person name="Sureshbabu K."/>
            <person name="Batra K."/>
            <person name="Sharma T.R."/>
            <person name="Mohapatra T."/>
            <person name="Singh N.K."/>
            <person name="Messing J."/>
            <person name="Nelson A.B."/>
            <person name="Fuks G."/>
            <person name="Kavchok S."/>
            <person name="Keizer G."/>
            <person name="Linton E."/>
            <person name="Llaca V."/>
            <person name="Song R."/>
            <person name="Tanyolac B."/>
            <person name="Young S."/>
            <person name="Ho-Il K."/>
            <person name="Hahn J.H."/>
            <person name="Sangsakoo G."/>
            <person name="Vanavichit A."/>
            <person name="de Mattos Luiz.A.T."/>
            <person name="Zimmer P.D."/>
            <person name="Malone G."/>
            <person name="Dellagostin O."/>
            <person name="de Oliveira A.C."/>
            <person name="Bevan M."/>
            <person name="Bancroft I."/>
            <person name="Minx P."/>
            <person name="Cordum H."/>
            <person name="Wilson R."/>
            <person name="Cheng Z."/>
            <person name="Jin W."/>
            <person name="Jiang J."/>
            <person name="Leong S.A."/>
            <person name="Iwama H."/>
            <person name="Gojobori T."/>
            <person name="Itoh T."/>
            <person name="Niimura Y."/>
            <person name="Fujii Y."/>
            <person name="Habara T."/>
            <person name="Sakai H."/>
            <person name="Sato Y."/>
            <person name="Wilson G."/>
            <person name="Kumar K."/>
            <person name="McCouch S."/>
            <person name="Juretic N."/>
            <person name="Hoen D."/>
            <person name="Wright S."/>
            <person name="Bruskiewich R."/>
            <person name="Bureau T."/>
            <person name="Miyao A."/>
            <person name="Hirochika H."/>
            <person name="Nishikawa T."/>
            <person name="Kadowaki K."/>
            <person name="Sugiura M."/>
            <person name="Burr B."/>
            <person name="Sasaki T."/>
        </authorList>
    </citation>
    <scope>NUCLEOTIDE SEQUENCE [LARGE SCALE GENOMIC DNA]</scope>
    <source>
        <strain evidence="17">cv. Nipponbare</strain>
    </source>
</reference>
<evidence type="ECO:0000256" key="8">
    <source>
        <dbReference type="PIRSR" id="PIRSR615500-1"/>
    </source>
</evidence>
<dbReference type="Gene3D" id="3.30.70.80">
    <property type="entry name" value="Peptidase S8 propeptide/proteinase inhibitor I9"/>
    <property type="match status" value="1"/>
</dbReference>
<dbReference type="Pfam" id="PF17766">
    <property type="entry name" value="fn3_6"/>
    <property type="match status" value="1"/>
</dbReference>
<dbReference type="GeneID" id="4330919"/>
<dbReference type="InterPro" id="IPR023827">
    <property type="entry name" value="Peptidase_S8_Asp-AS"/>
</dbReference>
<dbReference type="GO" id="GO:0004252">
    <property type="term" value="F:serine-type endopeptidase activity"/>
    <property type="evidence" value="ECO:0007669"/>
    <property type="project" value="UniProtKB-UniRule"/>
</dbReference>
<comment type="subcellular location">
    <subcellularLocation>
        <location evidence="1">Secreted</location>
    </subcellularLocation>
</comment>
<dbReference type="Pfam" id="PF00082">
    <property type="entry name" value="Peptidase_S8"/>
    <property type="match status" value="1"/>
</dbReference>
<reference evidence="16" key="8">
    <citation type="submission" date="2012-08" db="EMBL/GenBank/DDBJ databases">
        <title>The Second Rice Annotation Project Meeting (RAP2).</title>
        <authorList>
            <consortium name="The Rice Annotation Project (RAP)"/>
        </authorList>
    </citation>
    <scope>NUCLEOTIDE SEQUENCE</scope>
</reference>
<dbReference type="PANTHER" id="PTHR10795">
    <property type="entry name" value="PROPROTEIN CONVERTASE SUBTILISIN/KEXIN"/>
    <property type="match status" value="1"/>
</dbReference>
<dbReference type="InterPro" id="IPR036852">
    <property type="entry name" value="Peptidase_S8/S53_dom_sf"/>
</dbReference>
<evidence type="ECO:0000259" key="12">
    <source>
        <dbReference type="Pfam" id="PF00082"/>
    </source>
</evidence>
<sequence>MHLKQISMVHPDISFVSMGLGKTLLVVFSLLHALVLATSVGVEHATDDVSTYIIHVAHVHATPPTHASQCMDQHAIAHYTSFLQGILPSHLSEPTPRLVYAYSHAATGFAAKLAKHQATHIVHHPSILAIFPDKRNELQTTLSPSFLGLSPSNGLVQASNDGGTGAVIAVVDTGVYPKNRRSFTVDPSLPPPPSTFRGHCISTPSFNATAYCNNKLVGAKYFCRGYEAALGHPIDETQESKSPLDTEGHGTHTASTAAGSAVPGANLFGYANGTAQGMAVRAHIAIYKVCWAKGCYDSDILAGMDEAIADRVNVISLSLGGRSEQLYNEPTSVGAFNAIRRGIFVSAAAGNDGPDMSTANNLAPWMVTVGASSINRRFPANIILGNGETYVGTSLYSGRNIAASLIPLVYSGDAGSRLCEPGKLSRNIVIGKIVLCEIGYAPAQEAAVQQAGGVGAIVPSRNVYGQFFLSSPDLIPASTVTFADANAIYSYTQSAANPVARIEFRGTMISQSPYAPRVAAFSSRGPNRFVAEILKPDIIAPGVDILAAWTGENSPSSLSIDTRRVEFNIISGTSMACPHVSGIAAMLKVARPDWSPTAIKSAMMTTAYEVDNGGNAIMSSVNGRAAGPFELGSGHVDPNNALDPGLVYNATTDDYIAFLCGLGYTPNQIAIFTRDSTTTYCSRRPPIGDLNYPAFSMVFARSGGQVTQRRTVTNVGANTNAVYDVTITAPPGTRLTVAPMRLTFNAQRKTLDYAITLSAGSSNSPYNAWGDIVWSDGQHMVRSPVVATWK</sequence>
<dbReference type="InterPro" id="IPR023828">
    <property type="entry name" value="Peptidase_S8_Ser-AS"/>
</dbReference>
<keyword evidence="4" id="KW-0732">Signal</keyword>
<dbReference type="KEGG" id="dosa:Os02g0780200"/>
<dbReference type="PROSITE" id="PS00138">
    <property type="entry name" value="SUBTILASE_SER"/>
    <property type="match status" value="1"/>
</dbReference>
<evidence type="ECO:0000313" key="16">
    <source>
        <dbReference type="EMBL" id="BAF10217.1"/>
    </source>
</evidence>
<evidence type="ECO:0000256" key="1">
    <source>
        <dbReference type="ARBA" id="ARBA00004613"/>
    </source>
</evidence>
<dbReference type="KEGG" id="osa:4330919"/>
<dbReference type="GO" id="GO:0005576">
    <property type="term" value="C:extracellular region"/>
    <property type="evidence" value="ECO:0007669"/>
    <property type="project" value="UniProtKB-SubCell"/>
</dbReference>
<dbReference type="EMBL" id="AP004846">
    <property type="protein sequence ID" value="BAD19528.1"/>
    <property type="molecule type" value="Genomic_DNA"/>
</dbReference>
<dbReference type="InterPro" id="IPR034197">
    <property type="entry name" value="Peptidases_S8_3"/>
</dbReference>